<evidence type="ECO:0000256" key="2">
    <source>
        <dbReference type="ARBA" id="ARBA00022692"/>
    </source>
</evidence>
<dbReference type="Proteomes" id="UP001163266">
    <property type="component" value="Chromosome"/>
</dbReference>
<keyword evidence="8" id="KW-1185">Reference proteome</keyword>
<reference evidence="7" key="1">
    <citation type="submission" date="2022-10" db="EMBL/GenBank/DDBJ databases">
        <title>Complete genome sequence of Schlegelella aquatica LMG 23380.</title>
        <authorList>
            <person name="Musilova J."/>
            <person name="Kourilova X."/>
            <person name="Bezdicek M."/>
            <person name="Hermankova K."/>
            <person name="Obruca S."/>
            <person name="Sedlar K."/>
        </authorList>
    </citation>
    <scope>NUCLEOTIDE SEQUENCE</scope>
    <source>
        <strain evidence="7">LMG 23380</strain>
    </source>
</reference>
<dbReference type="Pfam" id="PF13103">
    <property type="entry name" value="TonB_2"/>
    <property type="match status" value="1"/>
</dbReference>
<evidence type="ECO:0000313" key="8">
    <source>
        <dbReference type="Proteomes" id="UP001163266"/>
    </source>
</evidence>
<proteinExistence type="predicted"/>
<dbReference type="NCBIfam" id="TIGR01352">
    <property type="entry name" value="tonB_Cterm"/>
    <property type="match status" value="1"/>
</dbReference>
<evidence type="ECO:0000313" key="7">
    <source>
        <dbReference type="EMBL" id="UZD54099.1"/>
    </source>
</evidence>
<evidence type="ECO:0000256" key="6">
    <source>
        <dbReference type="SAM" id="Phobius"/>
    </source>
</evidence>
<keyword evidence="2 6" id="KW-0812">Transmembrane</keyword>
<evidence type="ECO:0000256" key="3">
    <source>
        <dbReference type="ARBA" id="ARBA00022989"/>
    </source>
</evidence>
<dbReference type="InterPro" id="IPR006260">
    <property type="entry name" value="TonB/TolA_C"/>
</dbReference>
<feature type="region of interest" description="Disordered" evidence="5">
    <location>
        <begin position="60"/>
        <end position="203"/>
    </location>
</feature>
<protein>
    <submittedName>
        <fullName evidence="7">Cell envelope integrity protein TolA</fullName>
    </submittedName>
</protein>
<feature type="transmembrane region" description="Helical" evidence="6">
    <location>
        <begin position="21"/>
        <end position="42"/>
    </location>
</feature>
<feature type="compositionally biased region" description="Basic and acidic residues" evidence="5">
    <location>
        <begin position="95"/>
        <end position="180"/>
    </location>
</feature>
<keyword evidence="3 6" id="KW-1133">Transmembrane helix</keyword>
<dbReference type="Gene3D" id="3.30.1150.10">
    <property type="match status" value="1"/>
</dbReference>
<keyword evidence="4 6" id="KW-0472">Membrane</keyword>
<dbReference type="EMBL" id="CP110257">
    <property type="protein sequence ID" value="UZD54099.1"/>
    <property type="molecule type" value="Genomic_DNA"/>
</dbReference>
<organism evidence="7 8">
    <name type="scientific">Caldimonas aquatica</name>
    <dbReference type="NCBI Taxonomy" id="376175"/>
    <lineage>
        <taxon>Bacteria</taxon>
        <taxon>Pseudomonadati</taxon>
        <taxon>Pseudomonadota</taxon>
        <taxon>Betaproteobacteria</taxon>
        <taxon>Burkholderiales</taxon>
        <taxon>Sphaerotilaceae</taxon>
        <taxon>Caldimonas</taxon>
    </lineage>
</organism>
<dbReference type="SUPFAM" id="SSF74653">
    <property type="entry name" value="TolA/TonB C-terminal domain"/>
    <property type="match status" value="1"/>
</dbReference>
<sequence length="290" mass="32299">MNAPTDRDDLMPRAPDARGRGLLLALLMHVLLVVGLALGVNWRSSEPDAVEAELWAAVPQAAAPAPPPPEQEKVSPVPPPARKQAEPAPVQAPDRQADIALERERKLKEQREKEEAERRKRQEEARKLAEQKKREEEEKKLAERKKREEQQRKEAEQRRLAEEQEKRLQAQREERLKRLMTEAGSGTAPSGVREGGAAGSPSPGYAAKLRARIRPNIVYTDVASGNPQAEVEVRAAPDGTIVSSRLLRPSGNAEWDQAVLRAIDKTQTLPRDENGKVPSPIVITFRPRDL</sequence>
<accession>A0ABY6MPP2</accession>
<evidence type="ECO:0000256" key="1">
    <source>
        <dbReference type="ARBA" id="ARBA00004167"/>
    </source>
</evidence>
<evidence type="ECO:0000256" key="4">
    <source>
        <dbReference type="ARBA" id="ARBA00023136"/>
    </source>
</evidence>
<dbReference type="RefSeq" id="WP_264891668.1">
    <property type="nucleotide sequence ID" value="NZ_CP110257.1"/>
</dbReference>
<comment type="subcellular location">
    <subcellularLocation>
        <location evidence="1">Membrane</location>
        <topology evidence="1">Single-pass membrane protein</topology>
    </subcellularLocation>
</comment>
<evidence type="ECO:0000256" key="5">
    <source>
        <dbReference type="SAM" id="MobiDB-lite"/>
    </source>
</evidence>
<name>A0ABY6MPP2_9BURK</name>
<gene>
    <name evidence="7" type="ORF">OMP39_10465</name>
</gene>